<dbReference type="SUPFAM" id="SSF54373">
    <property type="entry name" value="FAD-linked reductases, C-terminal domain"/>
    <property type="match status" value="1"/>
</dbReference>
<evidence type="ECO:0000313" key="7">
    <source>
        <dbReference type="Proteomes" id="UP000886865"/>
    </source>
</evidence>
<dbReference type="PANTHER" id="PTHR43624">
    <property type="entry name" value="ELECTRON TRANSFER FLAVOPROTEIN-QUINONE OXIDOREDUCTASE YDIS-RELATED"/>
    <property type="match status" value="1"/>
</dbReference>
<evidence type="ECO:0000256" key="1">
    <source>
        <dbReference type="ARBA" id="ARBA00001974"/>
    </source>
</evidence>
<comment type="cofactor">
    <cofactor evidence="1">
        <name>FAD</name>
        <dbReference type="ChEBI" id="CHEBI:57692"/>
    </cofactor>
</comment>
<dbReference type="InterPro" id="IPR039651">
    <property type="entry name" value="FixC-like"/>
</dbReference>
<evidence type="ECO:0000256" key="3">
    <source>
        <dbReference type="ARBA" id="ARBA00022630"/>
    </source>
</evidence>
<dbReference type="Gene3D" id="3.50.50.60">
    <property type="entry name" value="FAD/NAD(P)-binding domain"/>
    <property type="match status" value="1"/>
</dbReference>
<evidence type="ECO:0000256" key="5">
    <source>
        <dbReference type="ARBA" id="ARBA00023002"/>
    </source>
</evidence>
<dbReference type="PANTHER" id="PTHR43624:SF2">
    <property type="entry name" value="ELECTRON TRANSFER FLAVOPROTEIN-QUINONE OXIDOREDUCTASE YDIS-RELATED"/>
    <property type="match status" value="1"/>
</dbReference>
<evidence type="ECO:0000256" key="4">
    <source>
        <dbReference type="ARBA" id="ARBA00022827"/>
    </source>
</evidence>
<keyword evidence="3" id="KW-0285">Flavoprotein</keyword>
<dbReference type="EMBL" id="DVJQ01000040">
    <property type="protein sequence ID" value="HIS74287.1"/>
    <property type="molecule type" value="Genomic_DNA"/>
</dbReference>
<reference evidence="6" key="2">
    <citation type="journal article" date="2021" name="PeerJ">
        <title>Extensive microbial diversity within the chicken gut microbiome revealed by metagenomics and culture.</title>
        <authorList>
            <person name="Gilroy R."/>
            <person name="Ravi A."/>
            <person name="Getino M."/>
            <person name="Pursley I."/>
            <person name="Horton D.L."/>
            <person name="Alikhan N.F."/>
            <person name="Baker D."/>
            <person name="Gharbi K."/>
            <person name="Hall N."/>
            <person name="Watson M."/>
            <person name="Adriaenssens E.M."/>
            <person name="Foster-Nyarko E."/>
            <person name="Jarju S."/>
            <person name="Secka A."/>
            <person name="Antonio M."/>
            <person name="Oren A."/>
            <person name="Chaudhuri R.R."/>
            <person name="La Ragione R."/>
            <person name="Hildebrand F."/>
            <person name="Pallen M.J."/>
        </authorList>
    </citation>
    <scope>NUCLEOTIDE SEQUENCE</scope>
    <source>
        <strain evidence="6">CHK152-2871</strain>
    </source>
</reference>
<protein>
    <submittedName>
        <fullName evidence="6">FAD-dependent oxidoreductase</fullName>
    </submittedName>
</protein>
<proteinExistence type="inferred from homology"/>
<comment type="caution">
    <text evidence="6">The sequence shown here is derived from an EMBL/GenBank/DDBJ whole genome shotgun (WGS) entry which is preliminary data.</text>
</comment>
<keyword evidence="4" id="KW-0274">FAD</keyword>
<reference evidence="6" key="1">
    <citation type="submission" date="2020-10" db="EMBL/GenBank/DDBJ databases">
        <authorList>
            <person name="Gilroy R."/>
        </authorList>
    </citation>
    <scope>NUCLEOTIDE SEQUENCE</scope>
    <source>
        <strain evidence="6">CHK152-2871</strain>
    </source>
</reference>
<gene>
    <name evidence="6" type="ORF">IAA86_04620</name>
</gene>
<dbReference type="SUPFAM" id="SSF51905">
    <property type="entry name" value="FAD/NAD(P)-binding domain"/>
    <property type="match status" value="1"/>
</dbReference>
<accession>A0A9D1JY30</accession>
<evidence type="ECO:0000313" key="6">
    <source>
        <dbReference type="EMBL" id="HIS74287.1"/>
    </source>
</evidence>
<keyword evidence="5" id="KW-0560">Oxidoreductase</keyword>
<organism evidence="6 7">
    <name type="scientific">Candidatus Galligastranaerophilus intestinavium</name>
    <dbReference type="NCBI Taxonomy" id="2840836"/>
    <lineage>
        <taxon>Bacteria</taxon>
        <taxon>Candidatus Galligastranaerophilus</taxon>
    </lineage>
</organism>
<name>A0A9D1JY30_9BACT</name>
<dbReference type="AlphaFoldDB" id="A0A9D1JY30"/>
<dbReference type="PRINTS" id="PR00420">
    <property type="entry name" value="RNGMNOXGNASE"/>
</dbReference>
<comment type="similarity">
    <text evidence="2">Belongs to the ETF-QO/FixC family.</text>
</comment>
<dbReference type="Proteomes" id="UP000886865">
    <property type="component" value="Unassembled WGS sequence"/>
</dbReference>
<dbReference type="Pfam" id="PF12831">
    <property type="entry name" value="FAD_oxidored"/>
    <property type="match status" value="1"/>
</dbReference>
<sequence>MEDTEVQKFDVIVVGAGPAGVSAALSAKRCGAKTLLVERSGHVGTKNMIGGAVFLTALKEIFPDSWEQAPIERYINKHTWSLLTDNSSVDVSCDFPEAKKSASIYRSKFDLWLVEKAKEEGVYFAPSTLVKNLIIKEDCVCGVQTELEKIEASVVILADGVNSLLARQTGLRKDYEPKDMVLSIKETIKLSKETLEERFNIKNGSKNGAARNFLGGLGLKDAPFGLGFMYTYDDCVSLGLGLNLEDLTKYELNPSDLLEKLKEHPVVSPLIQGGELLEYSAHLIPEGGYKKLPKLYKNGVLLVGDAAGFVNGIHFEGTNYALISGKFAGETAAYAVKIKDYSKKTLSLYGKKLEKSFILKDLKSYQNVMENLYLRTNSLMNYYPEFASEFFKIFCGANCVPKRDEFRGLIIDFIRGRSLKELFWDIKAFLSCIFGVLK</sequence>
<dbReference type="InterPro" id="IPR036188">
    <property type="entry name" value="FAD/NAD-bd_sf"/>
</dbReference>
<evidence type="ECO:0000256" key="2">
    <source>
        <dbReference type="ARBA" id="ARBA00006796"/>
    </source>
</evidence>
<dbReference type="GO" id="GO:0016491">
    <property type="term" value="F:oxidoreductase activity"/>
    <property type="evidence" value="ECO:0007669"/>
    <property type="project" value="UniProtKB-KW"/>
</dbReference>